<evidence type="ECO:0000313" key="3">
    <source>
        <dbReference type="Proteomes" id="UP000319941"/>
    </source>
</evidence>
<reference evidence="2 3" key="1">
    <citation type="submission" date="2019-07" db="EMBL/GenBank/DDBJ databases">
        <title>Diversity of Bacteria from Kongsfjorden, Arctic.</title>
        <authorList>
            <person name="Yu Y."/>
        </authorList>
    </citation>
    <scope>NUCLEOTIDE SEQUENCE [LARGE SCALE GENOMIC DNA]</scope>
    <source>
        <strain evidence="2 3">SM1923</strain>
    </source>
</reference>
<dbReference type="Proteomes" id="UP000319941">
    <property type="component" value="Unassembled WGS sequence"/>
</dbReference>
<dbReference type="EMBL" id="VNFH01000010">
    <property type="protein sequence ID" value="TVU68334.1"/>
    <property type="molecule type" value="Genomic_DNA"/>
</dbReference>
<gene>
    <name evidence="2" type="ORF">FQP86_14135</name>
</gene>
<dbReference type="STRING" id="553385.GCA_000591415_00951"/>
<sequence length="85" mass="9948">MMPTSLDPELETRLEALESRLAHQDDWLDTLDRTVITQQRQIESLERLNALMATQLRSLREPVNEGVQRESEDHTPLQDELPPHY</sequence>
<comment type="caution">
    <text evidence="2">The sequence shown here is derived from an EMBL/GenBank/DDBJ whole genome shotgun (WGS) entry which is preliminary data.</text>
</comment>
<dbReference type="Gene3D" id="1.20.5.300">
    <property type="match status" value="1"/>
</dbReference>
<organism evidence="2 3">
    <name type="scientific">Cobetia crustatorum</name>
    <dbReference type="NCBI Taxonomy" id="553385"/>
    <lineage>
        <taxon>Bacteria</taxon>
        <taxon>Pseudomonadati</taxon>
        <taxon>Pseudomonadota</taxon>
        <taxon>Gammaproteobacteria</taxon>
        <taxon>Oceanospirillales</taxon>
        <taxon>Halomonadaceae</taxon>
        <taxon>Cobetia</taxon>
    </lineage>
</organism>
<dbReference type="AlphaFoldDB" id="A0A558HGU7"/>
<dbReference type="OrthoDB" id="6183310at2"/>
<feature type="region of interest" description="Disordered" evidence="1">
    <location>
        <begin position="59"/>
        <end position="85"/>
    </location>
</feature>
<evidence type="ECO:0000313" key="2">
    <source>
        <dbReference type="EMBL" id="TVU68334.1"/>
    </source>
</evidence>
<protein>
    <submittedName>
        <fullName evidence="2">SlyX family protein</fullName>
    </submittedName>
</protein>
<keyword evidence="3" id="KW-1185">Reference proteome</keyword>
<proteinExistence type="predicted"/>
<evidence type="ECO:0000256" key="1">
    <source>
        <dbReference type="SAM" id="MobiDB-lite"/>
    </source>
</evidence>
<dbReference type="InterPro" id="IPR007236">
    <property type="entry name" value="SlyX"/>
</dbReference>
<accession>A0A558HGU7</accession>
<name>A0A558HGU7_9GAMM</name>
<dbReference type="Pfam" id="PF04102">
    <property type="entry name" value="SlyX"/>
    <property type="match status" value="1"/>
</dbReference>
<dbReference type="RefSeq" id="WP_051510737.1">
    <property type="nucleotide sequence ID" value="NZ_CAWOWR010000002.1"/>
</dbReference>